<sequence length="96" mass="10466">MKAKKAGAHANLRVQELKDTMGAVGGERGRSGLTSLRSRQKMWEATADEGLEVPVRAKLSRGEPASQWYNLTISYLKGPQHGNADALTRLVVDCDD</sequence>
<dbReference type="Proteomes" id="UP000887013">
    <property type="component" value="Unassembled WGS sequence"/>
</dbReference>
<dbReference type="AlphaFoldDB" id="A0A8X6TKB6"/>
<reference evidence="1" key="1">
    <citation type="submission" date="2020-08" db="EMBL/GenBank/DDBJ databases">
        <title>Multicomponent nature underlies the extraordinary mechanical properties of spider dragline silk.</title>
        <authorList>
            <person name="Kono N."/>
            <person name="Nakamura H."/>
            <person name="Mori M."/>
            <person name="Yoshida Y."/>
            <person name="Ohtoshi R."/>
            <person name="Malay A.D."/>
            <person name="Moran D.A.P."/>
            <person name="Tomita M."/>
            <person name="Numata K."/>
            <person name="Arakawa K."/>
        </authorList>
    </citation>
    <scope>NUCLEOTIDE SEQUENCE</scope>
</reference>
<organism evidence="1 2">
    <name type="scientific">Nephila pilipes</name>
    <name type="common">Giant wood spider</name>
    <name type="synonym">Nephila maculata</name>
    <dbReference type="NCBI Taxonomy" id="299642"/>
    <lineage>
        <taxon>Eukaryota</taxon>
        <taxon>Metazoa</taxon>
        <taxon>Ecdysozoa</taxon>
        <taxon>Arthropoda</taxon>
        <taxon>Chelicerata</taxon>
        <taxon>Arachnida</taxon>
        <taxon>Araneae</taxon>
        <taxon>Araneomorphae</taxon>
        <taxon>Entelegynae</taxon>
        <taxon>Araneoidea</taxon>
        <taxon>Nephilidae</taxon>
        <taxon>Nephila</taxon>
    </lineage>
</organism>
<name>A0A8X6TKB6_NEPPI</name>
<proteinExistence type="predicted"/>
<keyword evidence="2" id="KW-1185">Reference proteome</keyword>
<evidence type="ECO:0000313" key="1">
    <source>
        <dbReference type="EMBL" id="GFT19897.1"/>
    </source>
</evidence>
<accession>A0A8X6TKB6</accession>
<evidence type="ECO:0000313" key="2">
    <source>
        <dbReference type="Proteomes" id="UP000887013"/>
    </source>
</evidence>
<dbReference type="EMBL" id="BMAW01059183">
    <property type="protein sequence ID" value="GFT19897.1"/>
    <property type="molecule type" value="Genomic_DNA"/>
</dbReference>
<protein>
    <submittedName>
        <fullName evidence="1">Uncharacterized protein</fullName>
    </submittedName>
</protein>
<gene>
    <name evidence="1" type="ORF">NPIL_455911</name>
</gene>
<comment type="caution">
    <text evidence="1">The sequence shown here is derived from an EMBL/GenBank/DDBJ whole genome shotgun (WGS) entry which is preliminary data.</text>
</comment>
<dbReference type="OrthoDB" id="6429045at2759"/>